<dbReference type="InterPro" id="IPR007497">
    <property type="entry name" value="SIMPL/DUF541"/>
</dbReference>
<dbReference type="AlphaFoldDB" id="A0A1G6IH23"/>
<evidence type="ECO:0000313" key="4">
    <source>
        <dbReference type="Proteomes" id="UP000242501"/>
    </source>
</evidence>
<dbReference type="STRING" id="1219383.SAMN05421733_108120"/>
<protein>
    <submittedName>
        <fullName evidence="3">Predicted secreted protein</fullName>
    </submittedName>
</protein>
<dbReference type="RefSeq" id="WP_092748986.1">
    <property type="nucleotide sequence ID" value="NZ_FMYL01000008.1"/>
</dbReference>
<feature type="compositionally biased region" description="Polar residues" evidence="1">
    <location>
        <begin position="221"/>
        <end position="232"/>
    </location>
</feature>
<name>A0A1G6IH23_9GAMM</name>
<proteinExistence type="predicted"/>
<keyword evidence="2" id="KW-0732">Signal</keyword>
<dbReference type="GO" id="GO:0006974">
    <property type="term" value="P:DNA damage response"/>
    <property type="evidence" value="ECO:0007669"/>
    <property type="project" value="TreeGrafter"/>
</dbReference>
<dbReference type="OrthoDB" id="7062395at2"/>
<keyword evidence="4" id="KW-1185">Reference proteome</keyword>
<reference evidence="4" key="1">
    <citation type="submission" date="2016-09" db="EMBL/GenBank/DDBJ databases">
        <authorList>
            <person name="Varghese N."/>
            <person name="Submissions S."/>
        </authorList>
    </citation>
    <scope>NUCLEOTIDE SEQUENCE [LARGE SCALE GENOMIC DNA]</scope>
    <source>
        <strain evidence="4">ANC 4422</strain>
    </source>
</reference>
<dbReference type="PANTHER" id="PTHR34387:SF1">
    <property type="entry name" value="PERIPLASMIC IMMUNOGENIC PROTEIN"/>
    <property type="match status" value="1"/>
</dbReference>
<feature type="signal peptide" evidence="2">
    <location>
        <begin position="1"/>
        <end position="19"/>
    </location>
</feature>
<dbReference type="Gene3D" id="3.30.110.170">
    <property type="entry name" value="Protein of unknown function (DUF541), domain 1"/>
    <property type="match status" value="1"/>
</dbReference>
<dbReference type="Pfam" id="PF04402">
    <property type="entry name" value="SIMPL"/>
    <property type="match status" value="1"/>
</dbReference>
<dbReference type="Proteomes" id="UP000242501">
    <property type="component" value="Unassembled WGS sequence"/>
</dbReference>
<dbReference type="Gene3D" id="3.30.70.2970">
    <property type="entry name" value="Protein of unknown function (DUF541), domain 2"/>
    <property type="match status" value="1"/>
</dbReference>
<organism evidence="3 4">
    <name type="scientific">Acinetobacter boissieri</name>
    <dbReference type="NCBI Taxonomy" id="1219383"/>
    <lineage>
        <taxon>Bacteria</taxon>
        <taxon>Pseudomonadati</taxon>
        <taxon>Pseudomonadota</taxon>
        <taxon>Gammaproteobacteria</taxon>
        <taxon>Moraxellales</taxon>
        <taxon>Moraxellaceae</taxon>
        <taxon>Acinetobacter</taxon>
    </lineage>
</organism>
<dbReference type="PANTHER" id="PTHR34387">
    <property type="entry name" value="SLR1258 PROTEIN"/>
    <property type="match status" value="1"/>
</dbReference>
<feature type="region of interest" description="Disordered" evidence="1">
    <location>
        <begin position="208"/>
        <end position="232"/>
    </location>
</feature>
<sequence>MRKILLATLPLMLATSVFAADNSSTNYNIVNIQAEASKDVHNDQMLAVLYIEKSNAQTAILANQINQAMNQATTLGQKYPTVKMETGQQSTYPIYDNDSQKLKEWRSRAEVRLKSTDFKAMSQLISTLQNTFQTESIQFNVSDQQRQLVENELMVSASQNFQKRAQLITQTWQKNKYQLVNLDLRSNEQSFIQPRMLMASSKMMAASAPPAQDFNAGDSKVSVTASGSIQLD</sequence>
<evidence type="ECO:0000256" key="1">
    <source>
        <dbReference type="SAM" id="MobiDB-lite"/>
    </source>
</evidence>
<accession>A0A1G6IH23</accession>
<feature type="chain" id="PRO_5017298945" evidence="2">
    <location>
        <begin position="20"/>
        <end position="232"/>
    </location>
</feature>
<evidence type="ECO:0000313" key="3">
    <source>
        <dbReference type="EMBL" id="SDC05693.1"/>
    </source>
</evidence>
<gene>
    <name evidence="3" type="ORF">SAMN05421733_108120</name>
</gene>
<dbReference type="InterPro" id="IPR052022">
    <property type="entry name" value="26kDa_periplasmic_antigen"/>
</dbReference>
<dbReference type="EMBL" id="FMYL01000008">
    <property type="protein sequence ID" value="SDC05693.1"/>
    <property type="molecule type" value="Genomic_DNA"/>
</dbReference>
<evidence type="ECO:0000256" key="2">
    <source>
        <dbReference type="SAM" id="SignalP"/>
    </source>
</evidence>